<protein>
    <submittedName>
        <fullName evidence="1">Uncharacterized protein</fullName>
    </submittedName>
</protein>
<dbReference type="RefSeq" id="WP_061790828.1">
    <property type="nucleotide sequence ID" value="NZ_CP126102.1"/>
</dbReference>
<dbReference type="Proteomes" id="UP000465778">
    <property type="component" value="Unassembled WGS sequence"/>
</dbReference>
<dbReference type="OrthoDB" id="9883322at2"/>
<comment type="caution">
    <text evidence="1">The sequence shown here is derived from an EMBL/GenBank/DDBJ whole genome shotgun (WGS) entry which is preliminary data.</text>
</comment>
<gene>
    <name evidence="1" type="ORF">KIS1582_2264</name>
</gene>
<accession>A0A380XQB4</accession>
<proteinExistence type="predicted"/>
<evidence type="ECO:0000313" key="2">
    <source>
        <dbReference type="Proteomes" id="UP000465778"/>
    </source>
</evidence>
<organism evidence="1 2">
    <name type="scientific">Cytobacillus firmus</name>
    <name type="common">Bacillus firmus</name>
    <dbReference type="NCBI Taxonomy" id="1399"/>
    <lineage>
        <taxon>Bacteria</taxon>
        <taxon>Bacillati</taxon>
        <taxon>Bacillota</taxon>
        <taxon>Bacilli</taxon>
        <taxon>Bacillales</taxon>
        <taxon>Bacillaceae</taxon>
        <taxon>Cytobacillus</taxon>
    </lineage>
</organism>
<name>A0A380XQB4_CYTFI</name>
<evidence type="ECO:0000313" key="1">
    <source>
        <dbReference type="EMBL" id="KAF0823890.1"/>
    </source>
</evidence>
<reference evidence="1 2" key="1">
    <citation type="journal article" date="2020" name="G3 (Bethesda)">
        <title>Whole Genome Sequencing and Comparative Genomics of Two Nematicidal Bacillus Strains Reveals a Wide Range of Possible Virulence Factors.</title>
        <authorList>
            <person name="Susic N."/>
            <person name="Janezic S."/>
            <person name="Rupnik M."/>
            <person name="Geric Stare B."/>
        </authorList>
    </citation>
    <scope>NUCLEOTIDE SEQUENCE [LARGE SCALE GENOMIC DNA]</scope>
    <source>
        <strain evidence="1 2">I-1582</strain>
    </source>
</reference>
<dbReference type="GeneID" id="67523938"/>
<sequence length="59" mass="6651">MTFSHILQGNFSMKRDKLTHEMKVNITLYLFYPSAIKTAAGISAAWSGRNILLSEEGFN</sequence>
<dbReference type="EMBL" id="VDEM01000022">
    <property type="protein sequence ID" value="KAF0823890.1"/>
    <property type="molecule type" value="Genomic_DNA"/>
</dbReference>
<dbReference type="AlphaFoldDB" id="A0A380XQB4"/>